<dbReference type="GO" id="GO:0005524">
    <property type="term" value="F:ATP binding"/>
    <property type="evidence" value="ECO:0007669"/>
    <property type="project" value="UniProtKB-KW"/>
</dbReference>
<reference evidence="7 8" key="1">
    <citation type="journal article" date="2016" name="Nat. Commun.">
        <title>Thousands of microbial genomes shed light on interconnected biogeochemical processes in an aquifer system.</title>
        <authorList>
            <person name="Anantharaman K."/>
            <person name="Brown C.T."/>
            <person name="Hug L.A."/>
            <person name="Sharon I."/>
            <person name="Castelle C.J."/>
            <person name="Probst A.J."/>
            <person name="Thomas B.C."/>
            <person name="Singh A."/>
            <person name="Wilkins M.J."/>
            <person name="Karaoz U."/>
            <person name="Brodie E.L."/>
            <person name="Williams K.H."/>
            <person name="Hubbard S.S."/>
            <person name="Banfield J.F."/>
        </authorList>
    </citation>
    <scope>NUCLEOTIDE SEQUENCE [LARGE SCALE GENOMIC DNA]</scope>
</reference>
<dbReference type="GO" id="GO:0030956">
    <property type="term" value="C:glutamyl-tRNA(Gln) amidotransferase complex"/>
    <property type="evidence" value="ECO:0007669"/>
    <property type="project" value="InterPro"/>
</dbReference>
<protein>
    <recommendedName>
        <fullName evidence="5">Glutamyl-tRNA(Gln) amidotransferase subunit A</fullName>
        <shortName evidence="5">Glu-ADT subunit A</shortName>
        <ecNumber evidence="5">6.3.5.7</ecNumber>
    </recommendedName>
</protein>
<accession>A0A1F5G6Y5</accession>
<dbReference type="PANTHER" id="PTHR11895:SF151">
    <property type="entry name" value="GLUTAMYL-TRNA(GLN) AMIDOTRANSFERASE SUBUNIT A"/>
    <property type="match status" value="1"/>
</dbReference>
<evidence type="ECO:0000259" key="6">
    <source>
        <dbReference type="Pfam" id="PF01425"/>
    </source>
</evidence>
<evidence type="ECO:0000313" key="7">
    <source>
        <dbReference type="EMBL" id="OGD87636.1"/>
    </source>
</evidence>
<name>A0A1F5G6Y5_9BACT</name>
<keyword evidence="1 5" id="KW-0436">Ligase</keyword>
<comment type="function">
    <text evidence="5">Allows the formation of correctly charged Gln-tRNA(Gln) through the transamidation of misacylated Glu-tRNA(Gln) in organisms which lack glutaminyl-tRNA synthetase. The reaction takes place in the presence of glutamine and ATP through an activated gamma-phospho-Glu-tRNA(Gln).</text>
</comment>
<dbReference type="InterPro" id="IPR023631">
    <property type="entry name" value="Amidase_dom"/>
</dbReference>
<dbReference type="Gene3D" id="3.90.1300.10">
    <property type="entry name" value="Amidase signature (AS) domain"/>
    <property type="match status" value="1"/>
</dbReference>
<keyword evidence="4 5" id="KW-0648">Protein biosynthesis</keyword>
<comment type="catalytic activity">
    <reaction evidence="5">
        <text>L-glutamyl-tRNA(Gln) + L-glutamine + ATP + H2O = L-glutaminyl-tRNA(Gln) + L-glutamate + ADP + phosphate + H(+)</text>
        <dbReference type="Rhea" id="RHEA:17521"/>
        <dbReference type="Rhea" id="RHEA-COMP:9681"/>
        <dbReference type="Rhea" id="RHEA-COMP:9684"/>
        <dbReference type="ChEBI" id="CHEBI:15377"/>
        <dbReference type="ChEBI" id="CHEBI:15378"/>
        <dbReference type="ChEBI" id="CHEBI:29985"/>
        <dbReference type="ChEBI" id="CHEBI:30616"/>
        <dbReference type="ChEBI" id="CHEBI:43474"/>
        <dbReference type="ChEBI" id="CHEBI:58359"/>
        <dbReference type="ChEBI" id="CHEBI:78520"/>
        <dbReference type="ChEBI" id="CHEBI:78521"/>
        <dbReference type="ChEBI" id="CHEBI:456216"/>
        <dbReference type="EC" id="6.3.5.7"/>
    </reaction>
</comment>
<feature type="active site" description="Acyl-ester intermediate" evidence="5">
    <location>
        <position position="178"/>
    </location>
</feature>
<feature type="active site" description="Charge relay system" evidence="5">
    <location>
        <position position="154"/>
    </location>
</feature>
<evidence type="ECO:0000313" key="8">
    <source>
        <dbReference type="Proteomes" id="UP000179102"/>
    </source>
</evidence>
<sequence>MDISDLTIEKAQKLIASKQIKALELTDAYFKRAVKLNPIINSFITITGDAARDQAKKIDDLIANKQPISPLAGIPIGIKDIFSTKGIKTTAASKVLEDYIPPYDATVVTKLKDANAVILGKTNLDAWAHGASGENSDFGAAKNPYDLERVPGGSSSGSASATAANQVLAATSTDTGGSTRQPASFCNVVGLKPTYGRVSRYGTVAMASSLDTMGHITKTIYDNALMLNTTAGYDPMDATSSTKKSEDYTKDIEKVPKGLKLGLPKEYIDGLDDKIKNVITSAAKKLEKLGVKIVEVSLPYTKYGVATYYIIQPAEVSSNLARYDGIRYGNKRDAFGPEAKRRIILGTFTLSAGYYDAYYLKAMKVRRLIRDDFINAFKEVDALICPVSPTLPFKLGEKASDPLSMYLADIYTVNINLAGVPALTVPAGFVDDPSTSSGQVLPVGMQIIGPDFSEKLLYQIGYAYEQETKWYETKPKL</sequence>
<evidence type="ECO:0000256" key="4">
    <source>
        <dbReference type="ARBA" id="ARBA00022917"/>
    </source>
</evidence>
<comment type="subunit">
    <text evidence="5">Heterotrimer of A, B and C subunits.</text>
</comment>
<feature type="domain" description="Amidase" evidence="6">
    <location>
        <begin position="24"/>
        <end position="457"/>
    </location>
</feature>
<dbReference type="GO" id="GO:0006412">
    <property type="term" value="P:translation"/>
    <property type="evidence" value="ECO:0007669"/>
    <property type="project" value="UniProtKB-UniRule"/>
</dbReference>
<proteinExistence type="inferred from homology"/>
<dbReference type="EC" id="6.3.5.7" evidence="5"/>
<dbReference type="EMBL" id="MFAZ01000011">
    <property type="protein sequence ID" value="OGD87636.1"/>
    <property type="molecule type" value="Genomic_DNA"/>
</dbReference>
<dbReference type="HAMAP" id="MF_00120">
    <property type="entry name" value="GatA"/>
    <property type="match status" value="1"/>
</dbReference>
<organism evidence="7 8">
    <name type="scientific">Candidatus Curtissbacteria bacterium RIFCSPHIGHO2_01_FULL_41_11</name>
    <dbReference type="NCBI Taxonomy" id="1797711"/>
    <lineage>
        <taxon>Bacteria</taxon>
        <taxon>Candidatus Curtissiibacteriota</taxon>
    </lineage>
</organism>
<dbReference type="AlphaFoldDB" id="A0A1F5G6Y5"/>
<dbReference type="Proteomes" id="UP000179102">
    <property type="component" value="Unassembled WGS sequence"/>
</dbReference>
<dbReference type="GO" id="GO:0050567">
    <property type="term" value="F:glutaminyl-tRNA synthase (glutamine-hydrolyzing) activity"/>
    <property type="evidence" value="ECO:0007669"/>
    <property type="project" value="UniProtKB-UniRule"/>
</dbReference>
<dbReference type="SUPFAM" id="SSF75304">
    <property type="entry name" value="Amidase signature (AS) enzymes"/>
    <property type="match status" value="1"/>
</dbReference>
<gene>
    <name evidence="5" type="primary">gatA</name>
    <name evidence="7" type="ORF">A2870_02975</name>
</gene>
<dbReference type="STRING" id="1797711.A2870_02975"/>
<evidence type="ECO:0000256" key="5">
    <source>
        <dbReference type="HAMAP-Rule" id="MF_00120"/>
    </source>
</evidence>
<dbReference type="Pfam" id="PF01425">
    <property type="entry name" value="Amidase"/>
    <property type="match status" value="1"/>
</dbReference>
<dbReference type="InterPro" id="IPR000120">
    <property type="entry name" value="Amidase"/>
</dbReference>
<evidence type="ECO:0000256" key="3">
    <source>
        <dbReference type="ARBA" id="ARBA00022840"/>
    </source>
</evidence>
<comment type="caution">
    <text evidence="7">The sequence shown here is derived from an EMBL/GenBank/DDBJ whole genome shotgun (WGS) entry which is preliminary data.</text>
</comment>
<dbReference type="NCBIfam" id="TIGR00132">
    <property type="entry name" value="gatA"/>
    <property type="match status" value="1"/>
</dbReference>
<keyword evidence="2 5" id="KW-0547">Nucleotide-binding</keyword>
<dbReference type="PANTHER" id="PTHR11895">
    <property type="entry name" value="TRANSAMIDASE"/>
    <property type="match status" value="1"/>
</dbReference>
<comment type="similarity">
    <text evidence="5">Belongs to the amidase family. GatA subfamily.</text>
</comment>
<dbReference type="InterPro" id="IPR004412">
    <property type="entry name" value="GatA"/>
</dbReference>
<evidence type="ECO:0000256" key="2">
    <source>
        <dbReference type="ARBA" id="ARBA00022741"/>
    </source>
</evidence>
<dbReference type="InterPro" id="IPR036928">
    <property type="entry name" value="AS_sf"/>
</dbReference>
<keyword evidence="3 5" id="KW-0067">ATP-binding</keyword>
<feature type="active site" description="Charge relay system" evidence="5">
    <location>
        <position position="79"/>
    </location>
</feature>
<evidence type="ECO:0000256" key="1">
    <source>
        <dbReference type="ARBA" id="ARBA00022598"/>
    </source>
</evidence>